<dbReference type="Gene3D" id="1.10.287.470">
    <property type="entry name" value="Helix hairpin bin"/>
    <property type="match status" value="1"/>
</dbReference>
<comment type="caution">
    <text evidence="4">The sequence shown here is derived from an EMBL/GenBank/DDBJ whole genome shotgun (WGS) entry which is preliminary data.</text>
</comment>
<reference evidence="4 5" key="1">
    <citation type="submission" date="2019-02" db="EMBL/GenBank/DDBJ databases">
        <title>Deep-cultivation of Planctomycetes and their phenomic and genomic characterization uncovers novel biology.</title>
        <authorList>
            <person name="Wiegand S."/>
            <person name="Jogler M."/>
            <person name="Boedeker C."/>
            <person name="Pinto D."/>
            <person name="Vollmers J."/>
            <person name="Rivas-Marin E."/>
            <person name="Kohn T."/>
            <person name="Peeters S.H."/>
            <person name="Heuer A."/>
            <person name="Rast P."/>
            <person name="Oberbeckmann S."/>
            <person name="Bunk B."/>
            <person name="Jeske O."/>
            <person name="Meyerdierks A."/>
            <person name="Storesund J.E."/>
            <person name="Kallscheuer N."/>
            <person name="Luecker S."/>
            <person name="Lage O.M."/>
            <person name="Pohl T."/>
            <person name="Merkel B.J."/>
            <person name="Hornburger P."/>
            <person name="Mueller R.-W."/>
            <person name="Bruemmer F."/>
            <person name="Labrenz M."/>
            <person name="Spormann A.M."/>
            <person name="Op Den Camp H."/>
            <person name="Overmann J."/>
            <person name="Amann R."/>
            <person name="Jetten M.S.M."/>
            <person name="Mascher T."/>
            <person name="Medema M.H."/>
            <person name="Devos D.P."/>
            <person name="Kaster A.-K."/>
            <person name="Ovreas L."/>
            <person name="Rohde M."/>
            <person name="Galperin M.Y."/>
            <person name="Jogler C."/>
        </authorList>
    </citation>
    <scope>NUCLEOTIDE SEQUENCE [LARGE SCALE GENOMIC DNA]</scope>
    <source>
        <strain evidence="4 5">Mal64</strain>
    </source>
</reference>
<dbReference type="PANTHER" id="PTHR32347:SF29">
    <property type="entry name" value="UPF0194 MEMBRANE PROTEIN YBHG"/>
    <property type="match status" value="1"/>
</dbReference>
<dbReference type="PANTHER" id="PTHR32347">
    <property type="entry name" value="EFFLUX SYSTEM COMPONENT YKNX-RELATED"/>
    <property type="match status" value="1"/>
</dbReference>
<dbReference type="Gene3D" id="2.40.420.20">
    <property type="match status" value="1"/>
</dbReference>
<dbReference type="Gene3D" id="2.40.50.100">
    <property type="match status" value="1"/>
</dbReference>
<evidence type="ECO:0000313" key="4">
    <source>
        <dbReference type="EMBL" id="TWT87690.1"/>
    </source>
</evidence>
<sequence length="400" mass="43293">MKNWLSIFLALVGVALLAGIAYSFRPSAHEVDLAVVERRGLRVTVDEDGKTRIREKYVVSAPLAGRLLRIDLDPGDTVVHDQTVLATIEPRDPELLDSRSIAQAEARVRGAEAALNQSEPMVRQAEIDQADAEADLARIRRVREKGGATEEAELDVQARFQRASEQLRSARYAGEIAAFELEQARAALLHSRPDSAGTEAEDWTFTIRSPVDGRVLRVFQESAAVVGAGASLLELGDPTDLEVEIDVLSSDAVKVSPGDRVLLEHWGGDAPLIGRVRLVEPAGFTKISTLGVEEQRVYVIVDLDAPPAERKALGDGFRVEARIVIDEVEDALVIPASALFRTGEGLAVFVDAEGVAEQRTVEVGRHNSLEAEVTAGLSEGESVVVHPSDQVEDGVAIRER</sequence>
<dbReference type="EMBL" id="SJPQ01000003">
    <property type="protein sequence ID" value="TWT87690.1"/>
    <property type="molecule type" value="Genomic_DNA"/>
</dbReference>
<proteinExistence type="predicted"/>
<dbReference type="Pfam" id="PF25989">
    <property type="entry name" value="YknX_C"/>
    <property type="match status" value="1"/>
</dbReference>
<name>A0A5C5ZKE4_9BACT</name>
<comment type="subcellular location">
    <subcellularLocation>
        <location evidence="1">Cell envelope</location>
    </subcellularLocation>
</comment>
<evidence type="ECO:0000313" key="5">
    <source>
        <dbReference type="Proteomes" id="UP000315440"/>
    </source>
</evidence>
<dbReference type="InterPro" id="IPR058637">
    <property type="entry name" value="YknX-like_C"/>
</dbReference>
<dbReference type="OrthoDB" id="9791520at2"/>
<gene>
    <name evidence="4" type="primary">yknX</name>
    <name evidence="4" type="ORF">Mal64_32330</name>
</gene>
<organism evidence="4 5">
    <name type="scientific">Pseudobythopirellula maris</name>
    <dbReference type="NCBI Taxonomy" id="2527991"/>
    <lineage>
        <taxon>Bacteria</taxon>
        <taxon>Pseudomonadati</taxon>
        <taxon>Planctomycetota</taxon>
        <taxon>Planctomycetia</taxon>
        <taxon>Pirellulales</taxon>
        <taxon>Lacipirellulaceae</taxon>
        <taxon>Pseudobythopirellula</taxon>
    </lineage>
</organism>
<accession>A0A5C5ZKE4</accession>
<dbReference type="Gene3D" id="2.40.30.170">
    <property type="match status" value="1"/>
</dbReference>
<evidence type="ECO:0000256" key="2">
    <source>
        <dbReference type="ARBA" id="ARBA00023054"/>
    </source>
</evidence>
<keyword evidence="2" id="KW-0175">Coiled coil</keyword>
<evidence type="ECO:0000256" key="1">
    <source>
        <dbReference type="ARBA" id="ARBA00004196"/>
    </source>
</evidence>
<protein>
    <submittedName>
        <fullName evidence="4">Putative efflux system component YknX</fullName>
    </submittedName>
</protein>
<dbReference type="InterPro" id="IPR050465">
    <property type="entry name" value="UPF0194_transport"/>
</dbReference>
<dbReference type="RefSeq" id="WP_146402051.1">
    <property type="nucleotide sequence ID" value="NZ_SJPQ01000003.1"/>
</dbReference>
<dbReference type="GO" id="GO:0030313">
    <property type="term" value="C:cell envelope"/>
    <property type="evidence" value="ECO:0007669"/>
    <property type="project" value="UniProtKB-SubCell"/>
</dbReference>
<keyword evidence="5" id="KW-1185">Reference proteome</keyword>
<evidence type="ECO:0000259" key="3">
    <source>
        <dbReference type="Pfam" id="PF25989"/>
    </source>
</evidence>
<feature type="domain" description="YknX-like C-terminal permuted SH3-like" evidence="3">
    <location>
        <begin position="331"/>
        <end position="398"/>
    </location>
</feature>
<dbReference type="AlphaFoldDB" id="A0A5C5ZKE4"/>
<dbReference type="Proteomes" id="UP000315440">
    <property type="component" value="Unassembled WGS sequence"/>
</dbReference>